<proteinExistence type="predicted"/>
<dbReference type="AlphaFoldDB" id="A0A672TGL3"/>
<reference evidence="3" key="3">
    <citation type="submission" date="2025-09" db="UniProtKB">
        <authorList>
            <consortium name="Ensembl"/>
        </authorList>
    </citation>
    <scope>IDENTIFICATION</scope>
</reference>
<protein>
    <recommendedName>
        <fullName evidence="2">FHOD1 N-terminal GTPase-binding domain-containing protein</fullName>
    </recommendedName>
</protein>
<dbReference type="GO" id="GO:0030866">
    <property type="term" value="P:cortical actin cytoskeleton organization"/>
    <property type="evidence" value="ECO:0007669"/>
    <property type="project" value="TreeGrafter"/>
</dbReference>
<dbReference type="GO" id="GO:0005856">
    <property type="term" value="C:cytoskeleton"/>
    <property type="evidence" value="ECO:0007669"/>
    <property type="project" value="TreeGrafter"/>
</dbReference>
<feature type="region of interest" description="Disordered" evidence="1">
    <location>
        <begin position="1"/>
        <end position="37"/>
    </location>
</feature>
<accession>A0A672TGL3</accession>
<dbReference type="GeneTree" id="ENSGT00940000160212"/>
<dbReference type="InterPro" id="IPR041387">
    <property type="entry name" value="FHOD1_GBD_N"/>
</dbReference>
<evidence type="ECO:0000256" key="1">
    <source>
        <dbReference type="SAM" id="MobiDB-lite"/>
    </source>
</evidence>
<keyword evidence="4" id="KW-1185">Reference proteome</keyword>
<sequence length="123" mass="13469">MSKPHRHPRAPRNIPRSSRAAAGGRAEPRAAGTGGGVVTEGYLEDSYPFGCDRFPEPWRAPVYAVAEALALGAQLPALHQLLGLEPCCLHPQLEVSPSGRYLDFDLSLLEQKDDLEGFYEEVR</sequence>
<name>A0A672TGL3_STRHB</name>
<reference evidence="3 4" key="1">
    <citation type="submission" date="2019-11" db="EMBL/GenBank/DDBJ databases">
        <title>Strigops habroptila (kakapo) genome, bStrHab1, primary haplotype, v2.</title>
        <authorList>
            <person name="Jarvis E.D."/>
            <person name="Howard J."/>
            <person name="Rhie A."/>
            <person name="Phillippy A."/>
            <person name="Korlach J."/>
            <person name="Digby A."/>
            <person name="Iorns D."/>
            <person name="Eason D."/>
            <person name="Robertson B."/>
            <person name="Raemaekers T."/>
            <person name="Howe K."/>
            <person name="Lewin H."/>
            <person name="Damas J."/>
            <person name="Hastie A."/>
            <person name="Tracey A."/>
            <person name="Chow W."/>
            <person name="Fedrigo O."/>
        </authorList>
    </citation>
    <scope>NUCLEOTIDE SEQUENCE [LARGE SCALE GENOMIC DNA]</scope>
</reference>
<dbReference type="GO" id="GO:0005737">
    <property type="term" value="C:cytoplasm"/>
    <property type="evidence" value="ECO:0007669"/>
    <property type="project" value="TreeGrafter"/>
</dbReference>
<dbReference type="Pfam" id="PF18382">
    <property type="entry name" value="Formin_GBD_N"/>
    <property type="match status" value="1"/>
</dbReference>
<feature type="domain" description="FHOD1 N-terminal GTPase-binding" evidence="2">
    <location>
        <begin position="42"/>
        <end position="121"/>
    </location>
</feature>
<dbReference type="PANTHER" id="PTHR45920:SF2">
    <property type="entry name" value="FH1_FH2 DOMAIN-CONTAINING PROTEIN 1"/>
    <property type="match status" value="1"/>
</dbReference>
<dbReference type="GO" id="GO:0051015">
    <property type="term" value="F:actin filament binding"/>
    <property type="evidence" value="ECO:0007669"/>
    <property type="project" value="TreeGrafter"/>
</dbReference>
<reference evidence="3" key="2">
    <citation type="submission" date="2025-08" db="UniProtKB">
        <authorList>
            <consortium name="Ensembl"/>
        </authorList>
    </citation>
    <scope>IDENTIFICATION</scope>
</reference>
<organism evidence="3 4">
    <name type="scientific">Strigops habroptila</name>
    <name type="common">Kakapo</name>
    <dbReference type="NCBI Taxonomy" id="2489341"/>
    <lineage>
        <taxon>Eukaryota</taxon>
        <taxon>Metazoa</taxon>
        <taxon>Chordata</taxon>
        <taxon>Craniata</taxon>
        <taxon>Vertebrata</taxon>
        <taxon>Euteleostomi</taxon>
        <taxon>Archelosauria</taxon>
        <taxon>Archosauria</taxon>
        <taxon>Dinosauria</taxon>
        <taxon>Saurischia</taxon>
        <taxon>Theropoda</taxon>
        <taxon>Coelurosauria</taxon>
        <taxon>Aves</taxon>
        <taxon>Neognathae</taxon>
        <taxon>Neoaves</taxon>
        <taxon>Telluraves</taxon>
        <taxon>Australaves</taxon>
        <taxon>Psittaciformes</taxon>
        <taxon>Psittacidae</taxon>
        <taxon>Strigops</taxon>
    </lineage>
</organism>
<dbReference type="InterPro" id="IPR011989">
    <property type="entry name" value="ARM-like"/>
</dbReference>
<feature type="compositionally biased region" description="Low complexity" evidence="1">
    <location>
        <begin position="19"/>
        <end position="31"/>
    </location>
</feature>
<feature type="compositionally biased region" description="Basic residues" evidence="1">
    <location>
        <begin position="1"/>
        <end position="10"/>
    </location>
</feature>
<dbReference type="Gene3D" id="1.25.10.10">
    <property type="entry name" value="Leucine-rich Repeat Variant"/>
    <property type="match status" value="1"/>
</dbReference>
<dbReference type="Proteomes" id="UP000472266">
    <property type="component" value="Chromosome 13"/>
</dbReference>
<evidence type="ECO:0000259" key="2">
    <source>
        <dbReference type="Pfam" id="PF18382"/>
    </source>
</evidence>
<dbReference type="PANTHER" id="PTHR45920">
    <property type="entry name" value="FORMIN HOMOLOGY 2 DOMAIN CONTAINING, ISOFORM I"/>
    <property type="match status" value="1"/>
</dbReference>
<evidence type="ECO:0000313" key="3">
    <source>
        <dbReference type="Ensembl" id="ENSSHBP00005000295.1"/>
    </source>
</evidence>
<dbReference type="Ensembl" id="ENSSHBT00005000380.1">
    <property type="protein sequence ID" value="ENSSHBP00005000295.1"/>
    <property type="gene ID" value="ENSSHBG00005000290.1"/>
</dbReference>
<evidence type="ECO:0000313" key="4">
    <source>
        <dbReference type="Proteomes" id="UP000472266"/>
    </source>
</evidence>